<proteinExistence type="predicted"/>
<dbReference type="InterPro" id="IPR011989">
    <property type="entry name" value="ARM-like"/>
</dbReference>
<keyword evidence="3" id="KW-1185">Reference proteome</keyword>
<reference evidence="2 3" key="1">
    <citation type="submission" date="2024-03" db="EMBL/GenBank/DDBJ databases">
        <authorList>
            <person name="Gkanogiannis A."/>
            <person name="Becerra Lopez-Lavalle L."/>
        </authorList>
    </citation>
    <scope>NUCLEOTIDE SEQUENCE [LARGE SCALE GENOMIC DNA]</scope>
</reference>
<dbReference type="PANTHER" id="PTHR16199:SF4">
    <property type="entry name" value="CONDENSIN-2 COMPLEX SUBUNIT G2"/>
    <property type="match status" value="1"/>
</dbReference>
<feature type="region of interest" description="Disordered" evidence="1">
    <location>
        <begin position="72"/>
        <end position="114"/>
    </location>
</feature>
<evidence type="ECO:0000313" key="2">
    <source>
        <dbReference type="EMBL" id="CAK9320461.1"/>
    </source>
</evidence>
<evidence type="ECO:0000256" key="1">
    <source>
        <dbReference type="SAM" id="MobiDB-lite"/>
    </source>
</evidence>
<name>A0ABP0YJ81_9ROSI</name>
<sequence>MEKRLRSSLESSAEEFVSSAVKLSLKSSKHTLKTLIHGVKSSSGHSSSIPLALQLSISRAIATFRNLTGSNCTNPNPQCNPSLSKSPQPPSTKRLRRSSRHSRSREFEGLESNESNSNLRKEKVLGELEILSYLVLLCISHPKRVFSLTDLLPCARDLHDNLIIFESDSILSTEIANLCEEWWKEDLPGRESLISQSLPFLLSRSLTLKKKVDVHKVYMLREAFSLFDFEDESIEDLKLLLIRCVIAPLYLKTEDGRRFVAYTFGLSRQLLKEALAVIRSQIPFGRKSMLEGYGDIVFRAWRNSEENTRDEIENGFLQGLVEGAIHASTSVFGASIRRVLGGFINQRTVDGVEKLLFRLTEPVIFRSLQVANSNVRQNSLHLLLDVFPLENPDATKELKDTLLDRQFFLIEKLLMDESPDVRVVAVEGCCRILYLFWEIIPSSTITKIITKIFDEMSRDISNEVRLSTLNGVIYLFGNPQSHEILKVIMPRLGHLMLDNALLVRVALADLLLLIRDVRDFQFNKVVSLDVLLTVLAHDQAIISQKITRLLMPSYFPTKVSIKEACSRCITLIKRSPMAGARFCEFAASEGASLKSIVELVRALIDLVLSSTKLDENYIDGLLLSAKYLCSCISKELCYKNDLKDLFTAEKLKCLLSVAQSRSARSSLFNIFSSFSPDDFTDLLEECMQLITNCRGLSGDIEKQAEVRSGYKFFQACDALDIMFEAMALVLQKSAYRCHIKFGTEIPKLSVSSAKRKKCKLSGKILSRLKNFGGKKCLSFEEDYFLAVGMSWQVKDLLSDENTRNALLSCQTIETIFLCLKAICEVSILQCVNYDFMDVSPVLAYASLALHMTLQKGRQYIPSNSGTKNKFPDSCSSEEKLEQTLDHLLECVKKLYMSDDSPDEAKRGNGKSTRHVDQKLKESGINRSHSFQGVIHVGCVDASEKTLKQVKNLTAVLKFIVDAISMGFLSQKYELCLKFASEYMQSITSILGQQVYKDIQLDAEMKEIFLCLKISMTYGAKLLNQILRRVEDSPLTQTSILGHNLLDLIALIEVHLGSSYASRLVAVAKPWLPDLILALGASCIMIPAEVEEVHINFLEQTKFYFPSWLSIVAKIELSNTSEDSAEEEEDDGSFDKHNSSTFKKLLKMIVTFLKRDPHILDAVGLVFMVGSEVGLERKDFGLVLGLLQFVCRSLYSADDREWGDMMLASLQRCYPQIEREIEQCNGDGRYQLDKAKTLLEPIWLYHIFETGNLSMMSE</sequence>
<feature type="compositionally biased region" description="Polar residues" evidence="1">
    <location>
        <begin position="72"/>
        <end position="86"/>
    </location>
</feature>
<accession>A0ABP0YJ81</accession>
<gene>
    <name evidence="2" type="ORF">CITCOLO1_LOCUS12509</name>
</gene>
<dbReference type="PANTHER" id="PTHR16199">
    <property type="entry name" value="CONDENSIN-2 COMPLEX SUBUNIT G2"/>
    <property type="match status" value="1"/>
</dbReference>
<evidence type="ECO:0000313" key="3">
    <source>
        <dbReference type="Proteomes" id="UP001642487"/>
    </source>
</evidence>
<dbReference type="InterPro" id="IPR016024">
    <property type="entry name" value="ARM-type_fold"/>
</dbReference>
<protein>
    <recommendedName>
        <fullName evidence="4">ARM repeat superfamily protein</fullName>
    </recommendedName>
</protein>
<dbReference type="Pfam" id="PF12422">
    <property type="entry name" value="Condensin2nSMC"/>
    <property type="match status" value="1"/>
</dbReference>
<evidence type="ECO:0008006" key="4">
    <source>
        <dbReference type="Google" id="ProtNLM"/>
    </source>
</evidence>
<dbReference type="SUPFAM" id="SSF48371">
    <property type="entry name" value="ARM repeat"/>
    <property type="match status" value="1"/>
</dbReference>
<dbReference type="EMBL" id="OZ021738">
    <property type="protein sequence ID" value="CAK9320461.1"/>
    <property type="molecule type" value="Genomic_DNA"/>
</dbReference>
<dbReference type="InterPro" id="IPR024741">
    <property type="entry name" value="Condensin2_G2"/>
</dbReference>
<dbReference type="Proteomes" id="UP001642487">
    <property type="component" value="Chromosome 4"/>
</dbReference>
<dbReference type="Gene3D" id="1.25.10.10">
    <property type="entry name" value="Leucine-rich Repeat Variant"/>
    <property type="match status" value="1"/>
</dbReference>
<feature type="compositionally biased region" description="Basic residues" evidence="1">
    <location>
        <begin position="93"/>
        <end position="103"/>
    </location>
</feature>
<organism evidence="2 3">
    <name type="scientific">Citrullus colocynthis</name>
    <name type="common">colocynth</name>
    <dbReference type="NCBI Taxonomy" id="252529"/>
    <lineage>
        <taxon>Eukaryota</taxon>
        <taxon>Viridiplantae</taxon>
        <taxon>Streptophyta</taxon>
        <taxon>Embryophyta</taxon>
        <taxon>Tracheophyta</taxon>
        <taxon>Spermatophyta</taxon>
        <taxon>Magnoliopsida</taxon>
        <taxon>eudicotyledons</taxon>
        <taxon>Gunneridae</taxon>
        <taxon>Pentapetalae</taxon>
        <taxon>rosids</taxon>
        <taxon>fabids</taxon>
        <taxon>Cucurbitales</taxon>
        <taxon>Cucurbitaceae</taxon>
        <taxon>Benincaseae</taxon>
        <taxon>Citrullus</taxon>
    </lineage>
</organism>